<sequence>MKGLSRQKGAVLAISLIILLVLTLIGVSAARTVLLEEKMTFASRDAKVALEVAEALVRQGEAFIDSLSTTGQFDNSSWLYSEGDGPDSLYSTSTWAGSSSRVFTVTMKGPDGSTPMSGRMFIEIAGNAEKEDPADSITVGGYGQSTGGGEIKVFRIVAQGQGITGSTTRTIVSHYGKRF</sequence>
<accession>A0A1M5HWH5</accession>
<feature type="domain" description="Type 4 fimbrial biogenesis protein PilX N-terminal" evidence="1">
    <location>
        <begin position="8"/>
        <end position="55"/>
    </location>
</feature>
<reference evidence="3" key="1">
    <citation type="submission" date="2016-11" db="EMBL/GenBank/DDBJ databases">
        <authorList>
            <person name="Varghese N."/>
            <person name="Submissions S."/>
        </authorList>
    </citation>
    <scope>NUCLEOTIDE SEQUENCE [LARGE SCALE GENOMIC DNA]</scope>
    <source>
        <strain evidence="3">CGMCC 1.7063</strain>
    </source>
</reference>
<protein>
    <submittedName>
        <fullName evidence="2">Type IV pilus assembly protein PilX</fullName>
    </submittedName>
</protein>
<evidence type="ECO:0000259" key="1">
    <source>
        <dbReference type="Pfam" id="PF14341"/>
    </source>
</evidence>
<dbReference type="Pfam" id="PF14341">
    <property type="entry name" value="PilX_N"/>
    <property type="match status" value="1"/>
</dbReference>
<dbReference type="InterPro" id="IPR025746">
    <property type="entry name" value="PilX_N_dom"/>
</dbReference>
<proteinExistence type="predicted"/>
<organism evidence="2 3">
    <name type="scientific">Microbulbifer donghaiensis</name>
    <dbReference type="NCBI Taxonomy" id="494016"/>
    <lineage>
        <taxon>Bacteria</taxon>
        <taxon>Pseudomonadati</taxon>
        <taxon>Pseudomonadota</taxon>
        <taxon>Gammaproteobacteria</taxon>
        <taxon>Cellvibrionales</taxon>
        <taxon>Microbulbiferaceae</taxon>
        <taxon>Microbulbifer</taxon>
    </lineage>
</organism>
<keyword evidence="3" id="KW-1185">Reference proteome</keyword>
<dbReference type="Proteomes" id="UP000184170">
    <property type="component" value="Unassembled WGS sequence"/>
</dbReference>
<dbReference type="RefSeq" id="WP_073277612.1">
    <property type="nucleotide sequence ID" value="NZ_FQVA01000008.1"/>
</dbReference>
<dbReference type="EMBL" id="FQVA01000008">
    <property type="protein sequence ID" value="SHG20306.1"/>
    <property type="molecule type" value="Genomic_DNA"/>
</dbReference>
<dbReference type="STRING" id="494016.SAMN04487965_3516"/>
<name>A0A1M5HWH5_9GAMM</name>
<evidence type="ECO:0000313" key="3">
    <source>
        <dbReference type="Proteomes" id="UP000184170"/>
    </source>
</evidence>
<gene>
    <name evidence="2" type="ORF">SAMN04487965_3516</name>
</gene>
<dbReference type="OrthoDB" id="5736986at2"/>
<evidence type="ECO:0000313" key="2">
    <source>
        <dbReference type="EMBL" id="SHG20306.1"/>
    </source>
</evidence>
<dbReference type="AlphaFoldDB" id="A0A1M5HWH5"/>